<accession>J3N7E1</accession>
<evidence type="ECO:0000256" key="1">
    <source>
        <dbReference type="ARBA" id="ARBA00001936"/>
    </source>
</evidence>
<keyword evidence="9" id="KW-0433">Leucine-rich repeat</keyword>
<dbReference type="PROSITE" id="PS00107">
    <property type="entry name" value="PROTEIN_KINASE_ATP"/>
    <property type="match status" value="1"/>
</dbReference>
<evidence type="ECO:0000256" key="16">
    <source>
        <dbReference type="ARBA" id="ARBA00022824"/>
    </source>
</evidence>
<dbReference type="Gene3D" id="3.30.200.20">
    <property type="entry name" value="Phosphorylase Kinase, domain 1"/>
    <property type="match status" value="1"/>
</dbReference>
<reference evidence="30" key="2">
    <citation type="submission" date="2013-04" db="UniProtKB">
        <authorList>
            <consortium name="EnsemblPlants"/>
        </authorList>
    </citation>
    <scope>IDENTIFICATION</scope>
</reference>
<evidence type="ECO:0000256" key="18">
    <source>
        <dbReference type="ARBA" id="ARBA00022989"/>
    </source>
</evidence>
<evidence type="ECO:0000256" key="28">
    <source>
        <dbReference type="SAM" id="Phobius"/>
    </source>
</evidence>
<dbReference type="SMART" id="SM00369">
    <property type="entry name" value="LRR_TYP"/>
    <property type="match status" value="5"/>
</dbReference>
<dbReference type="InterPro" id="IPR008271">
    <property type="entry name" value="Ser/Thr_kinase_AS"/>
</dbReference>
<evidence type="ECO:0000256" key="10">
    <source>
        <dbReference type="ARBA" id="ARBA00022679"/>
    </source>
</evidence>
<evidence type="ECO:0000256" key="7">
    <source>
        <dbReference type="ARBA" id="ARBA00022527"/>
    </source>
</evidence>
<keyword evidence="15" id="KW-0418">Kinase</keyword>
<comment type="catalytic activity">
    <reaction evidence="22">
        <text>L-threonyl-[protein] + ATP = O-phospho-L-threonyl-[protein] + ADP + H(+)</text>
        <dbReference type="Rhea" id="RHEA:46608"/>
        <dbReference type="Rhea" id="RHEA-COMP:11060"/>
        <dbReference type="Rhea" id="RHEA-COMP:11605"/>
        <dbReference type="ChEBI" id="CHEBI:15378"/>
        <dbReference type="ChEBI" id="CHEBI:30013"/>
        <dbReference type="ChEBI" id="CHEBI:30616"/>
        <dbReference type="ChEBI" id="CHEBI:61977"/>
        <dbReference type="ChEBI" id="CHEBI:456216"/>
        <dbReference type="EC" id="2.7.11.1"/>
    </reaction>
</comment>
<dbReference type="InterPro" id="IPR001611">
    <property type="entry name" value="Leu-rich_rpt"/>
</dbReference>
<proteinExistence type="predicted"/>
<dbReference type="PROSITE" id="PS50011">
    <property type="entry name" value="PROTEIN_KINASE_DOM"/>
    <property type="match status" value="1"/>
</dbReference>
<evidence type="ECO:0000256" key="27">
    <source>
        <dbReference type="PROSITE-ProRule" id="PRU10141"/>
    </source>
</evidence>
<dbReference type="HOGENOM" id="CLU_000288_22_0_1"/>
<dbReference type="Pfam" id="PF00560">
    <property type="entry name" value="LRR_1"/>
    <property type="match status" value="5"/>
</dbReference>
<keyword evidence="12" id="KW-0732">Signal</keyword>
<dbReference type="FunFam" id="3.30.200.20:FF:000432">
    <property type="entry name" value="LRR receptor-like serine/threonine-protein kinase EFR"/>
    <property type="match status" value="1"/>
</dbReference>
<keyword evidence="19 28" id="KW-0472">Membrane</keyword>
<dbReference type="InterPro" id="IPR017441">
    <property type="entry name" value="Protein_kinase_ATP_BS"/>
</dbReference>
<dbReference type="InterPro" id="IPR032675">
    <property type="entry name" value="LRR_dom_sf"/>
</dbReference>
<evidence type="ECO:0000256" key="24">
    <source>
        <dbReference type="ARBA" id="ARBA00054320"/>
    </source>
</evidence>
<evidence type="ECO:0000256" key="6">
    <source>
        <dbReference type="ARBA" id="ARBA00022475"/>
    </source>
</evidence>
<comment type="subcellular location">
    <subcellularLocation>
        <location evidence="3">Cell membrane</location>
        <topology evidence="3">Single-pass membrane protein</topology>
    </subcellularLocation>
    <subcellularLocation>
        <location evidence="4">Endoplasmic reticulum membrane</location>
        <topology evidence="4">Single-pass membrane protein</topology>
    </subcellularLocation>
</comment>
<keyword evidence="8" id="KW-0597">Phosphoprotein</keyword>
<dbReference type="FunFam" id="3.80.10.10:FF:000095">
    <property type="entry name" value="LRR receptor-like serine/threonine-protein kinase GSO1"/>
    <property type="match status" value="1"/>
</dbReference>
<keyword evidence="16" id="KW-0256">Endoplasmic reticulum</keyword>
<dbReference type="SMART" id="SM00220">
    <property type="entry name" value="S_TKc"/>
    <property type="match status" value="1"/>
</dbReference>
<evidence type="ECO:0000313" key="30">
    <source>
        <dbReference type="EnsemblPlants" id="OB11G17270.1"/>
    </source>
</evidence>
<keyword evidence="10" id="KW-0808">Transferase</keyword>
<dbReference type="Pfam" id="PF13855">
    <property type="entry name" value="LRR_8"/>
    <property type="match status" value="1"/>
</dbReference>
<name>J3N7E1_ORYBR</name>
<dbReference type="PANTHER" id="PTHR27008">
    <property type="entry name" value="OS04G0122200 PROTEIN"/>
    <property type="match status" value="1"/>
</dbReference>
<evidence type="ECO:0000256" key="2">
    <source>
        <dbReference type="ARBA" id="ARBA00001946"/>
    </source>
</evidence>
<sequence length="664" mass="72594">MLCLDFNGFEGRIPSSIGNLSQDLKVLLLTENKLTGEIPLEIGKLSSLTALSLQSNMLTGHIPDTVGDLQNLSLLSIADNKLSGEIPQSIGKLDQLTILYLRENELVGRIPASLAGCKNLLELNLSSNRLNGNIPRELFSVHTLSIGLDLSHNQLTGNLPLEIGKLINLNLLSISNNQLSGEIPSTLGDCILLQTLHLEANLLKGGIPKSLVNLRGIVEMDLSQNYLSGEIPEFLGSFSSLNILNLSFNDLSGKLPNGGVFENSSAVFVEGNRKLCASSPVFRLPLCAESESPSKRKKIRSILVICIPVAAIALITFACVMVLLKKRYSAAQPTNESLKQLKSFSYHDLSKATDSFSSENMIGSGRFGFVYRGCIKSDACTIIAVKVFRLDQFGAPNNFAAECEALRNIRHRNLIRVISLCSTFDPAGSEFKALVLEYMANGNLETWLHPKPDKRIPKRPLTLASTISIAVDIAAALEYLHNRSSPPLVHCDLKPSNVLLDDEMVAHVSDFGLAKFLYSDSSMMSSTSDSIAGPRGSVGYIAPEYALGCKISFEGDIYSYGIILLEMITGKYPTDEVFKDGMNLHKMVGSALPHRIGEILEPSLTKEHLGEHTSHELVQMQRPFMQLALLGLRCSVTSPKDRPKIEDVYKEIIAIQNMFSALHN</sequence>
<comment type="function">
    <text evidence="24">Receptor kinase that detects X.oryzae pv. oryzae protein Ax21 to promote innate immunity. Following X.oryzae pv. oryzae protein Ax21 detection, undergoes cleavage, releasing the processed protein kinase Xa21 chain.</text>
</comment>
<feature type="transmembrane region" description="Helical" evidence="28">
    <location>
        <begin position="302"/>
        <end position="324"/>
    </location>
</feature>
<comment type="function">
    <text evidence="25">The processed protein kinase Xa21 chain released by protein cleavage after X.oryzae pv. oryzae protein Ax21 detection translocates into the nucleus where it can bind and regulate WRKY62, a transcription factor. Confers resistance to the bacterial pathogen X.oryzae pv. oryzae (Xoo).</text>
</comment>
<dbReference type="InterPro" id="IPR051809">
    <property type="entry name" value="Plant_receptor-like_S/T_kinase"/>
</dbReference>
<feature type="binding site" evidence="27">
    <location>
        <position position="386"/>
    </location>
    <ligand>
        <name>ATP</name>
        <dbReference type="ChEBI" id="CHEBI:30616"/>
    </ligand>
</feature>
<organism evidence="30">
    <name type="scientific">Oryza brachyantha</name>
    <name type="common">malo sina</name>
    <dbReference type="NCBI Taxonomy" id="4533"/>
    <lineage>
        <taxon>Eukaryota</taxon>
        <taxon>Viridiplantae</taxon>
        <taxon>Streptophyta</taxon>
        <taxon>Embryophyta</taxon>
        <taxon>Tracheophyta</taxon>
        <taxon>Spermatophyta</taxon>
        <taxon>Magnoliopsida</taxon>
        <taxon>Liliopsida</taxon>
        <taxon>Poales</taxon>
        <taxon>Poaceae</taxon>
        <taxon>BOP clade</taxon>
        <taxon>Oryzoideae</taxon>
        <taxon>Oryzeae</taxon>
        <taxon>Oryzinae</taxon>
        <taxon>Oryza</taxon>
    </lineage>
</organism>
<dbReference type="Gramene" id="OB11G17270.1">
    <property type="protein sequence ID" value="OB11G17270.1"/>
    <property type="gene ID" value="OB11G17270"/>
</dbReference>
<protein>
    <recommendedName>
        <fullName evidence="26">Receptor kinase-like protein Xa21</fullName>
        <ecNumber evidence="5">2.7.11.1</ecNumber>
    </recommendedName>
</protein>
<dbReference type="GO" id="GO:0005524">
    <property type="term" value="F:ATP binding"/>
    <property type="evidence" value="ECO:0007669"/>
    <property type="project" value="UniProtKB-UniRule"/>
</dbReference>
<evidence type="ECO:0000259" key="29">
    <source>
        <dbReference type="PROSITE" id="PS50011"/>
    </source>
</evidence>
<keyword evidence="18 28" id="KW-1133">Transmembrane helix</keyword>
<dbReference type="Gene3D" id="3.80.10.10">
    <property type="entry name" value="Ribonuclease Inhibitor"/>
    <property type="match status" value="1"/>
</dbReference>
<keyword evidence="7" id="KW-0723">Serine/threonine-protein kinase</keyword>
<comment type="catalytic activity">
    <reaction evidence="23">
        <text>L-seryl-[protein] + ATP = O-phospho-L-seryl-[protein] + ADP + H(+)</text>
        <dbReference type="Rhea" id="RHEA:17989"/>
        <dbReference type="Rhea" id="RHEA-COMP:9863"/>
        <dbReference type="Rhea" id="RHEA-COMP:11604"/>
        <dbReference type="ChEBI" id="CHEBI:15378"/>
        <dbReference type="ChEBI" id="CHEBI:29999"/>
        <dbReference type="ChEBI" id="CHEBI:30616"/>
        <dbReference type="ChEBI" id="CHEBI:83421"/>
        <dbReference type="ChEBI" id="CHEBI:456216"/>
        <dbReference type="EC" id="2.7.11.1"/>
    </reaction>
</comment>
<dbReference type="InterPro" id="IPR003591">
    <property type="entry name" value="Leu-rich_rpt_typical-subtyp"/>
</dbReference>
<dbReference type="Gene3D" id="1.10.510.10">
    <property type="entry name" value="Transferase(Phosphotransferase) domain 1"/>
    <property type="match status" value="1"/>
</dbReference>
<dbReference type="EC" id="2.7.11.1" evidence="5"/>
<keyword evidence="6" id="KW-1003">Cell membrane</keyword>
<keyword evidence="17 27" id="KW-0067">ATP-binding</keyword>
<dbReference type="InterPro" id="IPR011009">
    <property type="entry name" value="Kinase-like_dom_sf"/>
</dbReference>
<dbReference type="EnsemblPlants" id="OB11G17270.1">
    <property type="protein sequence ID" value="OB11G17270.1"/>
    <property type="gene ID" value="OB11G17270"/>
</dbReference>
<evidence type="ECO:0000256" key="22">
    <source>
        <dbReference type="ARBA" id="ARBA00047899"/>
    </source>
</evidence>
<feature type="domain" description="Protein kinase" evidence="29">
    <location>
        <begin position="356"/>
        <end position="625"/>
    </location>
</feature>
<comment type="cofactor">
    <cofactor evidence="1">
        <name>Mn(2+)</name>
        <dbReference type="ChEBI" id="CHEBI:29035"/>
    </cofactor>
</comment>
<keyword evidence="20" id="KW-0675">Receptor</keyword>
<evidence type="ECO:0000256" key="23">
    <source>
        <dbReference type="ARBA" id="ARBA00048679"/>
    </source>
</evidence>
<evidence type="ECO:0000256" key="19">
    <source>
        <dbReference type="ARBA" id="ARBA00023136"/>
    </source>
</evidence>
<evidence type="ECO:0000256" key="20">
    <source>
        <dbReference type="ARBA" id="ARBA00023170"/>
    </source>
</evidence>
<evidence type="ECO:0000256" key="15">
    <source>
        <dbReference type="ARBA" id="ARBA00022777"/>
    </source>
</evidence>
<evidence type="ECO:0000256" key="9">
    <source>
        <dbReference type="ARBA" id="ARBA00022614"/>
    </source>
</evidence>
<reference evidence="30" key="1">
    <citation type="journal article" date="2013" name="Nat. Commun.">
        <title>Whole-genome sequencing of Oryza brachyantha reveals mechanisms underlying Oryza genome evolution.</title>
        <authorList>
            <person name="Chen J."/>
            <person name="Huang Q."/>
            <person name="Gao D."/>
            <person name="Wang J."/>
            <person name="Lang Y."/>
            <person name="Liu T."/>
            <person name="Li B."/>
            <person name="Bai Z."/>
            <person name="Luis Goicoechea J."/>
            <person name="Liang C."/>
            <person name="Chen C."/>
            <person name="Zhang W."/>
            <person name="Sun S."/>
            <person name="Liao Y."/>
            <person name="Zhang X."/>
            <person name="Yang L."/>
            <person name="Song C."/>
            <person name="Wang M."/>
            <person name="Shi J."/>
            <person name="Liu G."/>
            <person name="Liu J."/>
            <person name="Zhou H."/>
            <person name="Zhou W."/>
            <person name="Yu Q."/>
            <person name="An N."/>
            <person name="Chen Y."/>
            <person name="Cai Q."/>
            <person name="Wang B."/>
            <person name="Liu B."/>
            <person name="Min J."/>
            <person name="Huang Y."/>
            <person name="Wu H."/>
            <person name="Li Z."/>
            <person name="Zhang Y."/>
            <person name="Yin Y."/>
            <person name="Song W."/>
            <person name="Jiang J."/>
            <person name="Jackson S.A."/>
            <person name="Wing R.A."/>
            <person name="Wang J."/>
            <person name="Chen M."/>
        </authorList>
    </citation>
    <scope>NUCLEOTIDE SEQUENCE [LARGE SCALE GENOMIC DNA]</scope>
    <source>
        <strain evidence="30">cv. IRGC 101232</strain>
    </source>
</reference>
<dbReference type="OMA" id="EYANGSP"/>
<keyword evidence="31" id="KW-1185">Reference proteome</keyword>
<dbReference type="SUPFAM" id="SSF56112">
    <property type="entry name" value="Protein kinase-like (PK-like)"/>
    <property type="match status" value="1"/>
</dbReference>
<evidence type="ECO:0000256" key="21">
    <source>
        <dbReference type="ARBA" id="ARBA00023180"/>
    </source>
</evidence>
<dbReference type="SUPFAM" id="SSF52058">
    <property type="entry name" value="L domain-like"/>
    <property type="match status" value="1"/>
</dbReference>
<evidence type="ECO:0000256" key="13">
    <source>
        <dbReference type="ARBA" id="ARBA00022737"/>
    </source>
</evidence>
<keyword evidence="21" id="KW-0325">Glycoprotein</keyword>
<dbReference type="FunFam" id="1.10.510.10:FF:000358">
    <property type="entry name" value="Putative leucine-rich repeat receptor-like serine/threonine-protein kinase"/>
    <property type="match status" value="1"/>
</dbReference>
<dbReference type="PROSITE" id="PS00108">
    <property type="entry name" value="PROTEIN_KINASE_ST"/>
    <property type="match status" value="1"/>
</dbReference>
<dbReference type="GO" id="GO:0005886">
    <property type="term" value="C:plasma membrane"/>
    <property type="evidence" value="ECO:0007669"/>
    <property type="project" value="UniProtKB-SubCell"/>
</dbReference>
<evidence type="ECO:0000256" key="5">
    <source>
        <dbReference type="ARBA" id="ARBA00012513"/>
    </source>
</evidence>
<dbReference type="eggNOG" id="ENOG502QPYS">
    <property type="taxonomic scope" value="Eukaryota"/>
</dbReference>
<evidence type="ECO:0000256" key="17">
    <source>
        <dbReference type="ARBA" id="ARBA00022840"/>
    </source>
</evidence>
<evidence type="ECO:0000313" key="31">
    <source>
        <dbReference type="Proteomes" id="UP000006038"/>
    </source>
</evidence>
<dbReference type="GO" id="GO:0004674">
    <property type="term" value="F:protein serine/threonine kinase activity"/>
    <property type="evidence" value="ECO:0007669"/>
    <property type="project" value="UniProtKB-KW"/>
</dbReference>
<evidence type="ECO:0000256" key="12">
    <source>
        <dbReference type="ARBA" id="ARBA00022729"/>
    </source>
</evidence>
<evidence type="ECO:0000256" key="14">
    <source>
        <dbReference type="ARBA" id="ARBA00022741"/>
    </source>
</evidence>
<evidence type="ECO:0000256" key="26">
    <source>
        <dbReference type="ARBA" id="ARBA00072040"/>
    </source>
</evidence>
<dbReference type="Proteomes" id="UP000006038">
    <property type="component" value="Chromosome 11"/>
</dbReference>
<dbReference type="AlphaFoldDB" id="J3N7E1"/>
<evidence type="ECO:0000256" key="25">
    <source>
        <dbReference type="ARBA" id="ARBA00056628"/>
    </source>
</evidence>
<evidence type="ECO:0000256" key="3">
    <source>
        <dbReference type="ARBA" id="ARBA00004162"/>
    </source>
</evidence>
<keyword evidence="11 28" id="KW-0812">Transmembrane</keyword>
<dbReference type="PANTHER" id="PTHR27008:SF393">
    <property type="entry name" value="LEUCINE RICH REPEAT FAMILY PROTEIN"/>
    <property type="match status" value="1"/>
</dbReference>
<keyword evidence="13" id="KW-0677">Repeat</keyword>
<dbReference type="Pfam" id="PF00069">
    <property type="entry name" value="Pkinase"/>
    <property type="match status" value="1"/>
</dbReference>
<dbReference type="InterPro" id="IPR000719">
    <property type="entry name" value="Prot_kinase_dom"/>
</dbReference>
<evidence type="ECO:0000256" key="11">
    <source>
        <dbReference type="ARBA" id="ARBA00022692"/>
    </source>
</evidence>
<keyword evidence="14 27" id="KW-0547">Nucleotide-binding</keyword>
<evidence type="ECO:0000256" key="8">
    <source>
        <dbReference type="ARBA" id="ARBA00022553"/>
    </source>
</evidence>
<evidence type="ECO:0000256" key="4">
    <source>
        <dbReference type="ARBA" id="ARBA00004389"/>
    </source>
</evidence>
<comment type="cofactor">
    <cofactor evidence="2">
        <name>Mg(2+)</name>
        <dbReference type="ChEBI" id="CHEBI:18420"/>
    </cofactor>
</comment>
<dbReference type="GO" id="GO:0005789">
    <property type="term" value="C:endoplasmic reticulum membrane"/>
    <property type="evidence" value="ECO:0007669"/>
    <property type="project" value="UniProtKB-SubCell"/>
</dbReference>